<proteinExistence type="predicted"/>
<dbReference type="RefSeq" id="WP_126565286.1">
    <property type="nucleotide sequence ID" value="NZ_BMCY01000001.1"/>
</dbReference>
<sequence>MDIKFLQSLDFLIQKANKEHVTKNWNIVFELNNELLTANFIKDTANQNAVFSSIKSDGDNEKIPLMSEKLYRKLRAGNDFEGFETPLKKIIRYLESENSFDVYRLLKFYIDQFEVDSSRLDNFAFDVKNLKTGECFSFIEIDKSSELQFVTLVTDKDLQTLTHVSK</sequence>
<evidence type="ECO:0000313" key="1">
    <source>
        <dbReference type="EMBL" id="TGN28396.1"/>
    </source>
</evidence>
<dbReference type="AlphaFoldDB" id="A0A4Z1BA25"/>
<accession>A0A4Z1BA25</accession>
<protein>
    <submittedName>
        <fullName evidence="1">Uncharacterized protein</fullName>
    </submittedName>
</protein>
<name>A0A4Z1BA25_9STAP</name>
<organism evidence="1 2">
    <name type="scientific">Staphylococcus pragensis</name>
    <dbReference type="NCBI Taxonomy" id="1611836"/>
    <lineage>
        <taxon>Bacteria</taxon>
        <taxon>Bacillati</taxon>
        <taxon>Bacillota</taxon>
        <taxon>Bacilli</taxon>
        <taxon>Bacillales</taxon>
        <taxon>Staphylococcaceae</taxon>
        <taxon>Staphylococcus</taxon>
    </lineage>
</organism>
<comment type="caution">
    <text evidence="1">The sequence shown here is derived from an EMBL/GenBank/DDBJ whole genome shotgun (WGS) entry which is preliminary data.</text>
</comment>
<keyword evidence="2" id="KW-1185">Reference proteome</keyword>
<dbReference type="Proteomes" id="UP000297459">
    <property type="component" value="Unassembled WGS sequence"/>
</dbReference>
<dbReference type="EMBL" id="SRPJ01000001">
    <property type="protein sequence ID" value="TGN28396.1"/>
    <property type="molecule type" value="Genomic_DNA"/>
</dbReference>
<reference evidence="1 2" key="1">
    <citation type="submission" date="2019-04" db="EMBL/GenBank/DDBJ databases">
        <title>Genomic characterization of Staphylococcus petrasii strains.</title>
        <authorList>
            <person name="Vrbovska V."/>
            <person name="Kovarovic V."/>
            <person name="Maslanova I."/>
            <person name="Indrakova A."/>
            <person name="Petras P."/>
            <person name="Sedo O."/>
            <person name="Svec P."/>
            <person name="Fisarova L."/>
            <person name="Sedlacek I."/>
            <person name="Doskar J."/>
            <person name="Pantucek R."/>
        </authorList>
    </citation>
    <scope>NUCLEOTIDE SEQUENCE [LARGE SCALE GENOMIC DNA]</scope>
    <source>
        <strain evidence="1 2">CCM 8529</strain>
    </source>
</reference>
<gene>
    <name evidence="1" type="ORF">E2558_01835</name>
</gene>
<evidence type="ECO:0000313" key="2">
    <source>
        <dbReference type="Proteomes" id="UP000297459"/>
    </source>
</evidence>